<dbReference type="AlphaFoldDB" id="A0A175Y3M2"/>
<sequence>MITAAVSLLAPVAALSLLATAPTLANMPVGVPRNGVGATEPVAPLRPLSMAMVMKAGAAGTGCSWSLAKDRRMRFAAADDRAVVRLDSGMVHLRPAAGAGDLFPFTHDRWVGDSITVTVTSVGRSTWRGTEVNEGAADIDVRTGDRRWVVRGAPDLRILTLADQDRRSYALQIR</sequence>
<dbReference type="RefSeq" id="WP_017978520.1">
    <property type="nucleotide sequence ID" value="NZ_CP017578.1"/>
</dbReference>
<dbReference type="STRING" id="621456.BJP26_07120"/>
<dbReference type="EMBL" id="LQCK02000015">
    <property type="protein sequence ID" value="KZB95171.1"/>
    <property type="molecule type" value="Genomic_DNA"/>
</dbReference>
<protein>
    <submittedName>
        <fullName evidence="1">Uncharacterized protein</fullName>
    </submittedName>
</protein>
<dbReference type="KEGG" id="smy:BJP26_07120"/>
<accession>A0A175Y3M2</accession>
<dbReference type="GeneID" id="93799054"/>
<comment type="caution">
    <text evidence="1">The sequence shown here is derived from an EMBL/GenBank/DDBJ whole genome shotgun (WGS) entry which is preliminary data.</text>
</comment>
<evidence type="ECO:0000313" key="2">
    <source>
        <dbReference type="Proteomes" id="UP000078460"/>
    </source>
</evidence>
<dbReference type="Proteomes" id="UP000078460">
    <property type="component" value="Unassembled WGS sequence"/>
</dbReference>
<name>A0A175Y3M2_9SPHN</name>
<reference evidence="1" key="1">
    <citation type="submission" date="2016-03" db="EMBL/GenBank/DDBJ databases">
        <title>Sphingomonas melonis TY, whole genome shotgun sequencing.</title>
        <authorList>
            <person name="Wang H."/>
            <person name="Zhu P."/>
        </authorList>
    </citation>
    <scope>NUCLEOTIDE SEQUENCE [LARGE SCALE GENOMIC DNA]</scope>
    <source>
        <strain evidence="1">TY</strain>
    </source>
</reference>
<proteinExistence type="predicted"/>
<evidence type="ECO:0000313" key="1">
    <source>
        <dbReference type="EMBL" id="KZB95171.1"/>
    </source>
</evidence>
<gene>
    <name evidence="1" type="ORF">AVM11_16950</name>
</gene>
<organism evidence="1 2">
    <name type="scientific">Sphingomonas melonis TY</name>
    <dbReference type="NCBI Taxonomy" id="621456"/>
    <lineage>
        <taxon>Bacteria</taxon>
        <taxon>Pseudomonadati</taxon>
        <taxon>Pseudomonadota</taxon>
        <taxon>Alphaproteobacteria</taxon>
        <taxon>Sphingomonadales</taxon>
        <taxon>Sphingomonadaceae</taxon>
        <taxon>Sphingomonas</taxon>
    </lineage>
</organism>
<dbReference type="OrthoDB" id="7570280at2"/>
<keyword evidence="2" id="KW-1185">Reference proteome</keyword>